<sequence length="269" mass="30068">MEYIGLNRSELKYRFTAGRMPTEEDFMSLIDSMVNAVDDGFRVSEENGLEIKQRRDNSRLASFFANLAERKPEWFASVRKNSEQGETSLNIKTPEMKENETAVTLLGKRSAENPDGGSEVRMGVGCVAPQCELDVDGAIASKGRLGYENENLEVVADGEWHDVTEVLTGCQCFEVVAGVGGNEGDGKFALAHAIAVNTFNKKPSINLTQSYSGGRGSKIDFRWKTAANKFDFTLQLRVHHKYDDEGKIKVRYRITKLWYDTQMIGSITK</sequence>
<proteinExistence type="predicted"/>
<dbReference type="RefSeq" id="WP_109571845.1">
    <property type="nucleotide sequence ID" value="NZ_UHJL01000001.1"/>
</dbReference>
<gene>
    <name evidence="1" type="ORF">SAMN05661053_0317</name>
</gene>
<dbReference type="EMBL" id="UHJL01000001">
    <property type="protein sequence ID" value="SUQ19091.1"/>
    <property type="molecule type" value="Genomic_DNA"/>
</dbReference>
<dbReference type="AlphaFoldDB" id="A0A380RUW4"/>
<evidence type="ECO:0000313" key="2">
    <source>
        <dbReference type="Proteomes" id="UP000255423"/>
    </source>
</evidence>
<dbReference type="Proteomes" id="UP000255423">
    <property type="component" value="Unassembled WGS sequence"/>
</dbReference>
<accession>A0A380RUW4</accession>
<reference evidence="1 2" key="1">
    <citation type="submission" date="2017-08" db="EMBL/GenBank/DDBJ databases">
        <authorList>
            <person name="de Groot N.N."/>
        </authorList>
    </citation>
    <scope>NUCLEOTIDE SEQUENCE [LARGE SCALE GENOMIC DNA]</scope>
    <source>
        <strain evidence="1 2">HM2</strain>
    </source>
</reference>
<protein>
    <submittedName>
        <fullName evidence="1">Uncharacterized protein</fullName>
    </submittedName>
</protein>
<name>A0A380RUW4_FIBSU</name>
<evidence type="ECO:0000313" key="1">
    <source>
        <dbReference type="EMBL" id="SUQ19091.1"/>
    </source>
</evidence>
<organism evidence="1 2">
    <name type="scientific">Fibrobacter succinogenes</name>
    <name type="common">Bacteroides succinogenes</name>
    <dbReference type="NCBI Taxonomy" id="833"/>
    <lineage>
        <taxon>Bacteria</taxon>
        <taxon>Pseudomonadati</taxon>
        <taxon>Fibrobacterota</taxon>
        <taxon>Fibrobacteria</taxon>
        <taxon>Fibrobacterales</taxon>
        <taxon>Fibrobacteraceae</taxon>
        <taxon>Fibrobacter</taxon>
    </lineage>
</organism>